<comment type="caution">
    <text evidence="1">The sequence shown here is derived from an EMBL/GenBank/DDBJ whole genome shotgun (WGS) entry which is preliminary data.</text>
</comment>
<feature type="non-terminal residue" evidence="1">
    <location>
        <position position="99"/>
    </location>
</feature>
<dbReference type="EMBL" id="ASHM01172995">
    <property type="protein sequence ID" value="PNX64978.1"/>
    <property type="molecule type" value="Genomic_DNA"/>
</dbReference>
<dbReference type="Proteomes" id="UP000236291">
    <property type="component" value="Unassembled WGS sequence"/>
</dbReference>
<dbReference type="AlphaFoldDB" id="A0A2K3KFE4"/>
<proteinExistence type="predicted"/>
<sequence length="99" mass="10482">DVGGGVDGDRKSQPSASDVMCQGAKVVLYCDEDKGHGGGKQTDFVCALFKETSTTRESGLQGKGMDICNGEGCQQVFDKVEQMGVESNEDRDTRGEASL</sequence>
<organism evidence="1 2">
    <name type="scientific">Trifolium pratense</name>
    <name type="common">Red clover</name>
    <dbReference type="NCBI Taxonomy" id="57577"/>
    <lineage>
        <taxon>Eukaryota</taxon>
        <taxon>Viridiplantae</taxon>
        <taxon>Streptophyta</taxon>
        <taxon>Embryophyta</taxon>
        <taxon>Tracheophyta</taxon>
        <taxon>Spermatophyta</taxon>
        <taxon>Magnoliopsida</taxon>
        <taxon>eudicotyledons</taxon>
        <taxon>Gunneridae</taxon>
        <taxon>Pentapetalae</taxon>
        <taxon>rosids</taxon>
        <taxon>fabids</taxon>
        <taxon>Fabales</taxon>
        <taxon>Fabaceae</taxon>
        <taxon>Papilionoideae</taxon>
        <taxon>50 kb inversion clade</taxon>
        <taxon>NPAAA clade</taxon>
        <taxon>Hologalegina</taxon>
        <taxon>IRL clade</taxon>
        <taxon>Trifolieae</taxon>
        <taxon>Trifolium</taxon>
    </lineage>
</organism>
<reference evidence="1 2" key="1">
    <citation type="journal article" date="2014" name="Am. J. Bot.">
        <title>Genome assembly and annotation for red clover (Trifolium pratense; Fabaceae).</title>
        <authorList>
            <person name="Istvanek J."/>
            <person name="Jaros M."/>
            <person name="Krenek A."/>
            <person name="Repkova J."/>
        </authorList>
    </citation>
    <scope>NUCLEOTIDE SEQUENCE [LARGE SCALE GENOMIC DNA]</scope>
    <source>
        <strain evidence="2">cv. Tatra</strain>
        <tissue evidence="1">Young leaves</tissue>
    </source>
</reference>
<feature type="non-terminal residue" evidence="1">
    <location>
        <position position="1"/>
    </location>
</feature>
<evidence type="ECO:0000313" key="2">
    <source>
        <dbReference type="Proteomes" id="UP000236291"/>
    </source>
</evidence>
<evidence type="ECO:0000313" key="1">
    <source>
        <dbReference type="EMBL" id="PNX64978.1"/>
    </source>
</evidence>
<accession>A0A2K3KFE4</accession>
<name>A0A2K3KFE4_TRIPR</name>
<reference evidence="1 2" key="2">
    <citation type="journal article" date="2017" name="Front. Plant Sci.">
        <title>Gene Classification and Mining of Molecular Markers Useful in Red Clover (Trifolium pratense) Breeding.</title>
        <authorList>
            <person name="Istvanek J."/>
            <person name="Dluhosova J."/>
            <person name="Dluhos P."/>
            <person name="Patkova L."/>
            <person name="Nedelnik J."/>
            <person name="Repkova J."/>
        </authorList>
    </citation>
    <scope>NUCLEOTIDE SEQUENCE [LARGE SCALE GENOMIC DNA]</scope>
    <source>
        <strain evidence="2">cv. Tatra</strain>
        <tissue evidence="1">Young leaves</tissue>
    </source>
</reference>
<protein>
    <submittedName>
        <fullName evidence="1">Uncharacterized protein</fullName>
    </submittedName>
</protein>
<gene>
    <name evidence="1" type="ORF">L195_g062374</name>
</gene>